<evidence type="ECO:0000313" key="1">
    <source>
        <dbReference type="EMBL" id="TFK67739.1"/>
    </source>
</evidence>
<evidence type="ECO:0000313" key="2">
    <source>
        <dbReference type="Proteomes" id="UP000308600"/>
    </source>
</evidence>
<reference evidence="1 2" key="1">
    <citation type="journal article" date="2019" name="Nat. Ecol. Evol.">
        <title>Megaphylogeny resolves global patterns of mushroom evolution.</title>
        <authorList>
            <person name="Varga T."/>
            <person name="Krizsan K."/>
            <person name="Foldi C."/>
            <person name="Dima B."/>
            <person name="Sanchez-Garcia M."/>
            <person name="Sanchez-Ramirez S."/>
            <person name="Szollosi G.J."/>
            <person name="Szarkandi J.G."/>
            <person name="Papp V."/>
            <person name="Albert L."/>
            <person name="Andreopoulos W."/>
            <person name="Angelini C."/>
            <person name="Antonin V."/>
            <person name="Barry K.W."/>
            <person name="Bougher N.L."/>
            <person name="Buchanan P."/>
            <person name="Buyck B."/>
            <person name="Bense V."/>
            <person name="Catcheside P."/>
            <person name="Chovatia M."/>
            <person name="Cooper J."/>
            <person name="Damon W."/>
            <person name="Desjardin D."/>
            <person name="Finy P."/>
            <person name="Geml J."/>
            <person name="Haridas S."/>
            <person name="Hughes K."/>
            <person name="Justo A."/>
            <person name="Karasinski D."/>
            <person name="Kautmanova I."/>
            <person name="Kiss B."/>
            <person name="Kocsube S."/>
            <person name="Kotiranta H."/>
            <person name="LaButti K.M."/>
            <person name="Lechner B.E."/>
            <person name="Liimatainen K."/>
            <person name="Lipzen A."/>
            <person name="Lukacs Z."/>
            <person name="Mihaltcheva S."/>
            <person name="Morgado L.N."/>
            <person name="Niskanen T."/>
            <person name="Noordeloos M.E."/>
            <person name="Ohm R.A."/>
            <person name="Ortiz-Santana B."/>
            <person name="Ovrebo C."/>
            <person name="Racz N."/>
            <person name="Riley R."/>
            <person name="Savchenko A."/>
            <person name="Shiryaev A."/>
            <person name="Soop K."/>
            <person name="Spirin V."/>
            <person name="Szebenyi C."/>
            <person name="Tomsovsky M."/>
            <person name="Tulloss R.E."/>
            <person name="Uehling J."/>
            <person name="Grigoriev I.V."/>
            <person name="Vagvolgyi C."/>
            <person name="Papp T."/>
            <person name="Martin F.M."/>
            <person name="Miettinen O."/>
            <person name="Hibbett D.S."/>
            <person name="Nagy L.G."/>
        </authorList>
    </citation>
    <scope>NUCLEOTIDE SEQUENCE [LARGE SCALE GENOMIC DNA]</scope>
    <source>
        <strain evidence="1 2">NL-1719</strain>
    </source>
</reference>
<dbReference type="EMBL" id="ML208368">
    <property type="protein sequence ID" value="TFK67739.1"/>
    <property type="molecule type" value="Genomic_DNA"/>
</dbReference>
<keyword evidence="2" id="KW-1185">Reference proteome</keyword>
<sequence>MSFTAQVVGPRETHIERGSRVVVGDETSTLTSTFWILCFTDKWTSAQRAGTFGFTRLVGFTPPITAALTGFEPKLGSTIYGRVSKWPIGKTLLPEYPLGTAIMLKCLLIASGNLVANGLHGPTDRYYRAFRTQVQKQPGCLALGIRTTFQSANYSLYDKLCGDVGMSLIGGFEFDLSGSWIVRIYPAFPSWHISKAELMK</sequence>
<dbReference type="Proteomes" id="UP000308600">
    <property type="component" value="Unassembled WGS sequence"/>
</dbReference>
<accession>A0ACD3AQZ5</accession>
<protein>
    <submittedName>
        <fullName evidence="1">Uncharacterized protein</fullName>
    </submittedName>
</protein>
<gene>
    <name evidence="1" type="ORF">BDN72DRAFT_858914</name>
</gene>
<name>A0ACD3AQZ5_9AGAR</name>
<organism evidence="1 2">
    <name type="scientific">Pluteus cervinus</name>
    <dbReference type="NCBI Taxonomy" id="181527"/>
    <lineage>
        <taxon>Eukaryota</taxon>
        <taxon>Fungi</taxon>
        <taxon>Dikarya</taxon>
        <taxon>Basidiomycota</taxon>
        <taxon>Agaricomycotina</taxon>
        <taxon>Agaricomycetes</taxon>
        <taxon>Agaricomycetidae</taxon>
        <taxon>Agaricales</taxon>
        <taxon>Pluteineae</taxon>
        <taxon>Pluteaceae</taxon>
        <taxon>Pluteus</taxon>
    </lineage>
</organism>
<proteinExistence type="predicted"/>